<dbReference type="EMBL" id="MU006354">
    <property type="protein sequence ID" value="KAF2845109.1"/>
    <property type="molecule type" value="Genomic_DNA"/>
</dbReference>
<keyword evidence="1" id="KW-1133">Transmembrane helix</keyword>
<feature type="transmembrane region" description="Helical" evidence="1">
    <location>
        <begin position="208"/>
        <end position="228"/>
    </location>
</feature>
<reference evidence="3" key="1">
    <citation type="submission" date="2020-01" db="EMBL/GenBank/DDBJ databases">
        <authorList>
            <consortium name="DOE Joint Genome Institute"/>
            <person name="Haridas S."/>
            <person name="Albert R."/>
            <person name="Binder M."/>
            <person name="Bloem J."/>
            <person name="Labutti K."/>
            <person name="Salamov A."/>
            <person name="Andreopoulos B."/>
            <person name="Baker S.E."/>
            <person name="Barry K."/>
            <person name="Bills G."/>
            <person name="Bluhm B.H."/>
            <person name="Cannon C."/>
            <person name="Castanera R."/>
            <person name="Culley D.E."/>
            <person name="Daum C."/>
            <person name="Ezra D."/>
            <person name="Gonzalez J.B."/>
            <person name="Henrissat B."/>
            <person name="Kuo A."/>
            <person name="Liang C."/>
            <person name="Lipzen A."/>
            <person name="Lutzoni F."/>
            <person name="Magnuson J."/>
            <person name="Mondo S."/>
            <person name="Nolan M."/>
            <person name="Ohm R."/>
            <person name="Pangilinan J."/>
            <person name="Park H.-J."/>
            <person name="Ramirez L."/>
            <person name="Alfaro M."/>
            <person name="Sun H."/>
            <person name="Tritt A."/>
            <person name="Yoshinaga Y."/>
            <person name="Zwiers L.-H."/>
            <person name="Turgeon B.G."/>
            <person name="Goodwin S.B."/>
            <person name="Spatafora J.W."/>
            <person name="Crous P.W."/>
            <person name="Grigoriev I.V."/>
        </authorList>
    </citation>
    <scope>NUCLEOTIDE SEQUENCE</scope>
    <source>
        <strain evidence="3">IPT5</strain>
    </source>
</reference>
<dbReference type="GO" id="GO:0016020">
    <property type="term" value="C:membrane"/>
    <property type="evidence" value="ECO:0007669"/>
    <property type="project" value="TreeGrafter"/>
</dbReference>
<dbReference type="Proteomes" id="UP000799423">
    <property type="component" value="Unassembled WGS sequence"/>
</dbReference>
<dbReference type="AlphaFoldDB" id="A0A6A7ASB6"/>
<dbReference type="Pfam" id="PF12051">
    <property type="entry name" value="DUF3533"/>
    <property type="match status" value="2"/>
</dbReference>
<feature type="domain" description="DUF3533" evidence="2">
    <location>
        <begin position="74"/>
        <end position="166"/>
    </location>
</feature>
<sequence>MYDCSQPAREVKWPPHRIHDDQIRASGSLANFPCKTYYQQELPVASMSHHSQSSTGTVIIRRRPDFPHVEDTVREGNASYDPLDACQITFNSARDQTTASSYIVPSLAALQKGVIYDFGRAWIIQLLQNNISVTELSLDVASQASPPGVQFTVYDLRPFSPPIATADSRTSSASQSSYRYMWSTSHQKVTLDYTLPAHNIVLHRHRRITALWMISWIISYVATGFYALPLAPGFYRWGHVRPMHNVVKLTRSTLFDLHPRVGLNFGILFAGVALDSILFPLCCYYMRWNTARVKRNVAKAEADWHAKMDKEREDPSLLARATTRGYKEEDHRRRYATGTLNV</sequence>
<evidence type="ECO:0000259" key="2">
    <source>
        <dbReference type="Pfam" id="PF12051"/>
    </source>
</evidence>
<dbReference type="PANTHER" id="PTHR34814:SF1">
    <property type="entry name" value="NITROSOGUANIDINE RESISTANCE PROTEIN SNG1"/>
    <property type="match status" value="1"/>
</dbReference>
<keyword evidence="4" id="KW-1185">Reference proteome</keyword>
<evidence type="ECO:0000313" key="3">
    <source>
        <dbReference type="EMBL" id="KAF2845109.1"/>
    </source>
</evidence>
<dbReference type="OrthoDB" id="2140105at2759"/>
<organism evidence="3 4">
    <name type="scientific">Plenodomus tracheiphilus IPT5</name>
    <dbReference type="NCBI Taxonomy" id="1408161"/>
    <lineage>
        <taxon>Eukaryota</taxon>
        <taxon>Fungi</taxon>
        <taxon>Dikarya</taxon>
        <taxon>Ascomycota</taxon>
        <taxon>Pezizomycotina</taxon>
        <taxon>Dothideomycetes</taxon>
        <taxon>Pleosporomycetidae</taxon>
        <taxon>Pleosporales</taxon>
        <taxon>Pleosporineae</taxon>
        <taxon>Leptosphaeriaceae</taxon>
        <taxon>Plenodomus</taxon>
    </lineage>
</organism>
<feature type="transmembrane region" description="Helical" evidence="1">
    <location>
        <begin position="265"/>
        <end position="286"/>
    </location>
</feature>
<proteinExistence type="predicted"/>
<protein>
    <recommendedName>
        <fullName evidence="2">DUF3533 domain-containing protein</fullName>
    </recommendedName>
</protein>
<dbReference type="InterPro" id="IPR022703">
    <property type="entry name" value="DUF3533"/>
</dbReference>
<accession>A0A6A7ASB6</accession>
<evidence type="ECO:0000256" key="1">
    <source>
        <dbReference type="SAM" id="Phobius"/>
    </source>
</evidence>
<name>A0A6A7ASB6_9PLEO</name>
<evidence type="ECO:0000313" key="4">
    <source>
        <dbReference type="Proteomes" id="UP000799423"/>
    </source>
</evidence>
<feature type="domain" description="DUF3533" evidence="2">
    <location>
        <begin position="203"/>
        <end position="274"/>
    </location>
</feature>
<dbReference type="InterPro" id="IPR053001">
    <property type="entry name" value="MNNG_permease-like"/>
</dbReference>
<dbReference type="PANTHER" id="PTHR34814">
    <property type="entry name" value="NITROSOGUANIDINE RESISTANCE PROTEIN SNG1"/>
    <property type="match status" value="1"/>
</dbReference>
<gene>
    <name evidence="3" type="ORF">T440DRAFT_511817</name>
</gene>
<keyword evidence="1" id="KW-0812">Transmembrane</keyword>
<keyword evidence="1" id="KW-0472">Membrane</keyword>